<dbReference type="AlphaFoldDB" id="A0A068WQ29"/>
<sequence>MAHKNRNLPRPTPQLYAPPAVYQRQVSPLVISHTLMQATSPQVYIPPNLPDLRLFYPSGPPYDHQTYEGTSFWSRSTSYYKRPPFMLYSRDPRIIPGVSRVSNKNSPSESVDAVEHYCEVCKVSCVGKQSYTAHLAGQKHKKKSKQQEQQQMAPEETGGKTKELQCPLCNIKCSGTDTYRAHLSGKQHQRAVKLQTARGSAVPDCETVLAGADQKKWIFSPHVNLENCIEEVLVGKVVHFRCRLCDCTFSDVKAKNVHANGKKHQTALRRFKAASSLPFSSVSHSALPAQNDKASSGNSDSTASPQPVSPHGLPPTSSTCSISPSPIPSTSYFGGRSHVPPMGSTLARPPGPCVAPPGLQTPVSLPPHVLADERYMQTKLRRIAPSEEENALMTLAIHSISDALRRILKARGDDADISNSSSDIEYMNASEPTGVFIVGAAAVGLLLGGQRTADMVLVSHELPSMDCVAEVAEELEELLKESCKNHSVTVATVEGTYVLVQMTLKSTKPADNPSATDIMVTVRLRLTSTSILNTKVGTALKQPKSGADDHHHEGHTTAAATAAFATGRSVSGSRSGGTHDDDDDEQTQFSKALLCLSPGVCRDALTDMRRALWLQGAMAAHPAKAVLQNVARLMRCLIRDSQPLSWGHFPDYVLLVLLERLSYMDLAPPDIYHGAPARLRMGLLFRRLLECLSTGALIARDGELANLSDPVDTDAALLLTHMKQEDRLAATSAAQMALRLVAFRQIYKLLDLPKFVPPCLSQYLPKNGVATKRRATCDCGSGGSSVHGCNYASASVVNVTTSSAKVTKYHQRNREEETNEDANVFLTESPIPF</sequence>
<dbReference type="SMART" id="SM00355">
    <property type="entry name" value="ZnF_C2H2"/>
    <property type="match status" value="3"/>
</dbReference>
<evidence type="ECO:0000259" key="2">
    <source>
        <dbReference type="PROSITE" id="PS51703"/>
    </source>
</evidence>
<evidence type="ECO:0000313" key="3">
    <source>
        <dbReference type="EMBL" id="CDS22235.1"/>
    </source>
</evidence>
<dbReference type="EMBL" id="LK028586">
    <property type="protein sequence ID" value="CDS22235.1"/>
    <property type="molecule type" value="Genomic_DNA"/>
</dbReference>
<feature type="region of interest" description="Disordered" evidence="1">
    <location>
        <begin position="282"/>
        <end position="358"/>
    </location>
</feature>
<dbReference type="OrthoDB" id="8898434at2759"/>
<dbReference type="WBParaSite" id="EgrG_000345200">
    <property type="protein sequence ID" value="EgrG_000345200"/>
    <property type="gene ID" value="EgrG_000345200"/>
</dbReference>
<organism evidence="3">
    <name type="scientific">Echinococcus granulosus</name>
    <name type="common">Hydatid tapeworm</name>
    <dbReference type="NCBI Taxonomy" id="6210"/>
    <lineage>
        <taxon>Eukaryota</taxon>
        <taxon>Metazoa</taxon>
        <taxon>Spiralia</taxon>
        <taxon>Lophotrochozoa</taxon>
        <taxon>Platyhelminthes</taxon>
        <taxon>Cestoda</taxon>
        <taxon>Eucestoda</taxon>
        <taxon>Cyclophyllidea</taxon>
        <taxon>Taeniidae</taxon>
        <taxon>Echinococcus</taxon>
        <taxon>Echinococcus granulosus group</taxon>
    </lineage>
</organism>
<dbReference type="SMART" id="SM00572">
    <property type="entry name" value="DZF"/>
    <property type="match status" value="1"/>
</dbReference>
<dbReference type="Gene3D" id="3.30.160.60">
    <property type="entry name" value="Classic Zinc Finger"/>
    <property type="match status" value="2"/>
</dbReference>
<dbReference type="InterPro" id="IPR003604">
    <property type="entry name" value="Matrin/U1-like-C_Znf_C2H2"/>
</dbReference>
<dbReference type="InterPro" id="IPR006561">
    <property type="entry name" value="DZF_dom"/>
</dbReference>
<dbReference type="InterPro" id="IPR036236">
    <property type="entry name" value="Znf_C2H2_sf"/>
</dbReference>
<dbReference type="InterPro" id="IPR049402">
    <property type="entry name" value="DZF_dom_C"/>
</dbReference>
<reference evidence="5" key="3">
    <citation type="submission" date="2020-10" db="UniProtKB">
        <authorList>
            <consortium name="WormBaseParasite"/>
        </authorList>
    </citation>
    <scope>IDENTIFICATION</scope>
</reference>
<gene>
    <name evidence="3" type="ORF">EgrG_000345200</name>
</gene>
<dbReference type="InterPro" id="IPR013087">
    <property type="entry name" value="Znf_C2H2_type"/>
</dbReference>
<dbReference type="InterPro" id="IPR043519">
    <property type="entry name" value="NT_sf"/>
</dbReference>
<dbReference type="Pfam" id="PF12874">
    <property type="entry name" value="zf-met"/>
    <property type="match status" value="3"/>
</dbReference>
<reference evidence="3" key="2">
    <citation type="submission" date="2014-06" db="EMBL/GenBank/DDBJ databases">
        <authorList>
            <person name="Aslett M."/>
        </authorList>
    </citation>
    <scope>NUCLEOTIDE SEQUENCE</scope>
</reference>
<feature type="domain" description="DZF" evidence="2">
    <location>
        <begin position="348"/>
        <end position="819"/>
    </location>
</feature>
<feature type="region of interest" description="Disordered" evidence="1">
    <location>
        <begin position="136"/>
        <end position="159"/>
    </location>
</feature>
<evidence type="ECO:0000256" key="1">
    <source>
        <dbReference type="SAM" id="MobiDB-lite"/>
    </source>
</evidence>
<dbReference type="GO" id="GO:0008270">
    <property type="term" value="F:zinc ion binding"/>
    <property type="evidence" value="ECO:0007669"/>
    <property type="project" value="InterPro"/>
</dbReference>
<dbReference type="Gene3D" id="3.30.460.10">
    <property type="entry name" value="Beta Polymerase, domain 2"/>
    <property type="match status" value="1"/>
</dbReference>
<proteinExistence type="predicted"/>
<evidence type="ECO:0000313" key="5">
    <source>
        <dbReference type="WBParaSite" id="EgrG_000345200"/>
    </source>
</evidence>
<dbReference type="PROSITE" id="PS00028">
    <property type="entry name" value="ZINC_FINGER_C2H2_1"/>
    <property type="match status" value="1"/>
</dbReference>
<dbReference type="PROSITE" id="PS51703">
    <property type="entry name" value="DZF"/>
    <property type="match status" value="1"/>
</dbReference>
<feature type="compositionally biased region" description="Low complexity" evidence="1">
    <location>
        <begin position="314"/>
        <end position="331"/>
    </location>
</feature>
<dbReference type="Proteomes" id="UP000492820">
    <property type="component" value="Unassembled WGS sequence"/>
</dbReference>
<dbReference type="PANTHER" id="PTHR45762">
    <property type="entry name" value="ZINC FINGER RNA-BINDING PROTEIN"/>
    <property type="match status" value="1"/>
</dbReference>
<dbReference type="Gene3D" id="1.10.1410.40">
    <property type="match status" value="1"/>
</dbReference>
<dbReference type="SUPFAM" id="SSF57667">
    <property type="entry name" value="beta-beta-alpha zinc fingers"/>
    <property type="match status" value="3"/>
</dbReference>
<reference evidence="3 4" key="1">
    <citation type="journal article" date="2013" name="Nature">
        <title>The genomes of four tapeworm species reveal adaptations to parasitism.</title>
        <authorList>
            <person name="Tsai I.J."/>
            <person name="Zarowiecki M."/>
            <person name="Holroyd N."/>
            <person name="Garciarrubio A."/>
            <person name="Sanchez-Flores A."/>
            <person name="Brooks K.L."/>
            <person name="Tracey A."/>
            <person name="Bobes R.J."/>
            <person name="Fragoso G."/>
            <person name="Sciutto E."/>
            <person name="Aslett M."/>
            <person name="Beasley H."/>
            <person name="Bennett H.M."/>
            <person name="Cai J."/>
            <person name="Camicia F."/>
            <person name="Clark R."/>
            <person name="Cucher M."/>
            <person name="De Silva N."/>
            <person name="Day T.A."/>
            <person name="Deplazes P."/>
            <person name="Estrada K."/>
            <person name="Fernandez C."/>
            <person name="Holland P.W."/>
            <person name="Hou J."/>
            <person name="Hu S."/>
            <person name="Huckvale T."/>
            <person name="Hung S.S."/>
            <person name="Kamenetzky L."/>
            <person name="Keane J.A."/>
            <person name="Kiss F."/>
            <person name="Koziol U."/>
            <person name="Lambert O."/>
            <person name="Liu K."/>
            <person name="Luo X."/>
            <person name="Luo Y."/>
            <person name="Macchiaroli N."/>
            <person name="Nichol S."/>
            <person name="Paps J."/>
            <person name="Parkinson J."/>
            <person name="Pouchkina-Stantcheva N."/>
            <person name="Riddiford N."/>
            <person name="Rosenzvit M."/>
            <person name="Salinas G."/>
            <person name="Wasmuth J.D."/>
            <person name="Zamanian M."/>
            <person name="Zheng Y."/>
            <person name="Cai X."/>
            <person name="Soberon X."/>
            <person name="Olson P.D."/>
            <person name="Laclette J.P."/>
            <person name="Brehm K."/>
            <person name="Berriman M."/>
            <person name="Garciarrubio A."/>
            <person name="Bobes R.J."/>
            <person name="Fragoso G."/>
            <person name="Sanchez-Flores A."/>
            <person name="Estrada K."/>
            <person name="Cevallos M.A."/>
            <person name="Morett E."/>
            <person name="Gonzalez V."/>
            <person name="Portillo T."/>
            <person name="Ochoa-Leyva A."/>
            <person name="Jose M.V."/>
            <person name="Sciutto E."/>
            <person name="Landa A."/>
            <person name="Jimenez L."/>
            <person name="Valdes V."/>
            <person name="Carrero J.C."/>
            <person name="Larralde C."/>
            <person name="Morales-Montor J."/>
            <person name="Limon-Lason J."/>
            <person name="Soberon X."/>
            <person name="Laclette J.P."/>
        </authorList>
    </citation>
    <scope>NUCLEOTIDE SEQUENCE [LARGE SCALE GENOMIC DNA]</scope>
</reference>
<feature type="compositionally biased region" description="Polar residues" evidence="1">
    <location>
        <begin position="292"/>
        <end position="306"/>
    </location>
</feature>
<accession>A0A068WQ29</accession>
<dbReference type="PANTHER" id="PTHR45762:SF3">
    <property type="entry name" value="ZINC-FINGER PROTEIN AT 72D, ISOFORM B"/>
    <property type="match status" value="1"/>
</dbReference>
<evidence type="ECO:0000313" key="4">
    <source>
        <dbReference type="Proteomes" id="UP000492820"/>
    </source>
</evidence>
<dbReference type="GO" id="GO:0003676">
    <property type="term" value="F:nucleic acid binding"/>
    <property type="evidence" value="ECO:0007669"/>
    <property type="project" value="InterPro"/>
</dbReference>
<dbReference type="SMART" id="SM00451">
    <property type="entry name" value="ZnF_U1"/>
    <property type="match status" value="3"/>
</dbReference>
<dbReference type="Pfam" id="PF20965">
    <property type="entry name" value="DZF_C"/>
    <property type="match status" value="1"/>
</dbReference>
<protein>
    <submittedName>
        <fullName evidence="3 5">Zinc finger rna binding protein</fullName>
    </submittedName>
</protein>
<name>A0A068WQ29_ECHGR</name>